<dbReference type="AlphaFoldDB" id="C8PKK8"/>
<proteinExistence type="predicted"/>
<name>C8PKK8_9BACT</name>
<accession>C8PKK8</accession>
<gene>
    <name evidence="1" type="ORF">CAMGR0001_0230</name>
</gene>
<reference evidence="1 2" key="1">
    <citation type="submission" date="2009-07" db="EMBL/GenBank/DDBJ databases">
        <authorList>
            <person name="Madupu R."/>
            <person name="Sebastian Y."/>
            <person name="Durkin A.S."/>
            <person name="Torralba M."/>
            <person name="Methe B."/>
            <person name="Sutton G.G."/>
            <person name="Strausberg R.L."/>
            <person name="Nelson K.E."/>
        </authorList>
    </citation>
    <scope>NUCLEOTIDE SEQUENCE [LARGE SCALE GENOMIC DNA]</scope>
    <source>
        <strain evidence="1 2">RM3268</strain>
    </source>
</reference>
<protein>
    <submittedName>
        <fullName evidence="1">Uncharacterized protein</fullName>
    </submittedName>
</protein>
<evidence type="ECO:0000313" key="2">
    <source>
        <dbReference type="Proteomes" id="UP000005709"/>
    </source>
</evidence>
<evidence type="ECO:0000313" key="1">
    <source>
        <dbReference type="EMBL" id="EEV16617.1"/>
    </source>
</evidence>
<comment type="caution">
    <text evidence="1">The sequence shown here is derived from an EMBL/GenBank/DDBJ whole genome shotgun (WGS) entry which is preliminary data.</text>
</comment>
<sequence length="43" mass="5201">MLRFHASFFRIFIRVLAVKFKIFKILQNFKVTEFYKIFSVGLG</sequence>
<dbReference type="Proteomes" id="UP000005709">
    <property type="component" value="Unassembled WGS sequence"/>
</dbReference>
<dbReference type="EMBL" id="ACYG01000030">
    <property type="protein sequence ID" value="EEV16617.1"/>
    <property type="molecule type" value="Genomic_DNA"/>
</dbReference>
<organism evidence="1 2">
    <name type="scientific">Campylobacter gracilis RM3268</name>
    <dbReference type="NCBI Taxonomy" id="553220"/>
    <lineage>
        <taxon>Bacteria</taxon>
        <taxon>Pseudomonadati</taxon>
        <taxon>Campylobacterota</taxon>
        <taxon>Epsilonproteobacteria</taxon>
        <taxon>Campylobacterales</taxon>
        <taxon>Campylobacteraceae</taxon>
        <taxon>Campylobacter</taxon>
    </lineage>
</organism>
<keyword evidence="2" id="KW-1185">Reference proteome</keyword>